<dbReference type="EMBL" id="WTVM01000060">
    <property type="protein sequence ID" value="NMG03532.1"/>
    <property type="molecule type" value="Genomic_DNA"/>
</dbReference>
<dbReference type="RefSeq" id="WP_168988249.1">
    <property type="nucleotide sequence ID" value="NZ_CAWPHM010000287.1"/>
</dbReference>
<dbReference type="GO" id="GO:0005829">
    <property type="term" value="C:cytosol"/>
    <property type="evidence" value="ECO:0007669"/>
    <property type="project" value="TreeGrafter"/>
</dbReference>
<dbReference type="PIRSF" id="PIRSF005276">
    <property type="entry name" value="SspB"/>
    <property type="match status" value="1"/>
</dbReference>
<dbReference type="InterPro" id="IPR007481">
    <property type="entry name" value="SspB"/>
</dbReference>
<gene>
    <name evidence="2" type="ORF">GPA21_11185</name>
</gene>
<evidence type="ECO:0000313" key="2">
    <source>
        <dbReference type="EMBL" id="NMG03532.1"/>
    </source>
</evidence>
<dbReference type="Gene3D" id="2.30.30.220">
    <property type="entry name" value="SspB-like"/>
    <property type="match status" value="1"/>
</dbReference>
<comment type="caution">
    <text evidence="2">The sequence shown here is derived from an EMBL/GenBank/DDBJ whole genome shotgun (WGS) entry which is preliminary data.</text>
</comment>
<dbReference type="GO" id="GO:0045732">
    <property type="term" value="P:positive regulation of protein catabolic process"/>
    <property type="evidence" value="ECO:0007669"/>
    <property type="project" value="TreeGrafter"/>
</dbReference>
<dbReference type="SUPFAM" id="SSF101738">
    <property type="entry name" value="SspB-like"/>
    <property type="match status" value="1"/>
</dbReference>
<evidence type="ECO:0000256" key="1">
    <source>
        <dbReference type="SAM" id="MobiDB-lite"/>
    </source>
</evidence>
<sequence>MSATTTKPYLLRAIHDWCVDNGFTPHLAVVVDRSVVVPPGYARDGQIVLNIGAEATANLDLGNEAITFQARFGGVSQHLYIPVSHVLAIYARENGQGMAFELDLPADVDAGEPEHEETAGLEIVESGDDQAEAEPSEPASARGAHLKLVK</sequence>
<protein>
    <submittedName>
        <fullName evidence="2">ClpXP protease specificity-enhancing factor</fullName>
    </submittedName>
</protein>
<dbReference type="GO" id="GO:0008233">
    <property type="term" value="F:peptidase activity"/>
    <property type="evidence" value="ECO:0007669"/>
    <property type="project" value="UniProtKB-KW"/>
</dbReference>
<name>A0A972JBJ8_9RHOO</name>
<dbReference type="NCBIfam" id="NF008769">
    <property type="entry name" value="PRK11798.2-5"/>
    <property type="match status" value="1"/>
</dbReference>
<keyword evidence="3" id="KW-1185">Reference proteome</keyword>
<dbReference type="GO" id="GO:0006508">
    <property type="term" value="P:proteolysis"/>
    <property type="evidence" value="ECO:0007669"/>
    <property type="project" value="UniProtKB-KW"/>
</dbReference>
<keyword evidence="2" id="KW-0378">Hydrolase</keyword>
<accession>A0A972JBJ8</accession>
<dbReference type="InterPro" id="IPR036760">
    <property type="entry name" value="SspB-like_sf"/>
</dbReference>
<dbReference type="AlphaFoldDB" id="A0A972JBJ8"/>
<proteinExistence type="predicted"/>
<feature type="region of interest" description="Disordered" evidence="1">
    <location>
        <begin position="124"/>
        <end position="150"/>
    </location>
</feature>
<organism evidence="2 3">
    <name type="scientific">Azoarcus taiwanensis</name>
    <dbReference type="NCBI Taxonomy" id="666964"/>
    <lineage>
        <taxon>Bacteria</taxon>
        <taxon>Pseudomonadati</taxon>
        <taxon>Pseudomonadota</taxon>
        <taxon>Betaproteobacteria</taxon>
        <taxon>Rhodocyclales</taxon>
        <taxon>Zoogloeaceae</taxon>
        <taxon>Azoarcus</taxon>
    </lineage>
</organism>
<keyword evidence="2" id="KW-0645">Protease</keyword>
<dbReference type="PANTHER" id="PTHR37486:SF1">
    <property type="entry name" value="STRINGENT STARVATION PROTEIN B"/>
    <property type="match status" value="1"/>
</dbReference>
<reference evidence="2" key="1">
    <citation type="submission" date="2019-12" db="EMBL/GenBank/DDBJ databases">
        <title>Comparative genomics gives insights into the taxonomy of the Azoarcus-Aromatoleum group and reveals separate origins of nif in the plant-associated Azoarcus and non-plant-associated Aromatoleum sub-groups.</title>
        <authorList>
            <person name="Lafos M."/>
            <person name="Maluk M."/>
            <person name="Batista M."/>
            <person name="Junghare M."/>
            <person name="Carmona M."/>
            <person name="Faoro H."/>
            <person name="Cruz L.M."/>
            <person name="Battistoni F."/>
            <person name="De Souza E."/>
            <person name="Pedrosa F."/>
            <person name="Chen W.-M."/>
            <person name="Poole P.S."/>
            <person name="Dixon R.A."/>
            <person name="James E.K."/>
        </authorList>
    </citation>
    <scope>NUCLEOTIDE SEQUENCE</scope>
    <source>
        <strain evidence="2">NSC3</strain>
    </source>
</reference>
<feature type="compositionally biased region" description="Acidic residues" evidence="1">
    <location>
        <begin position="125"/>
        <end position="135"/>
    </location>
</feature>
<dbReference type="Pfam" id="PF04386">
    <property type="entry name" value="SspB"/>
    <property type="match status" value="1"/>
</dbReference>
<dbReference type="Proteomes" id="UP000599523">
    <property type="component" value="Unassembled WGS sequence"/>
</dbReference>
<dbReference type="PANTHER" id="PTHR37486">
    <property type="entry name" value="STRINGENT STARVATION PROTEIN B"/>
    <property type="match status" value="1"/>
</dbReference>
<dbReference type="GO" id="GO:0005840">
    <property type="term" value="C:ribosome"/>
    <property type="evidence" value="ECO:0007669"/>
    <property type="project" value="TreeGrafter"/>
</dbReference>
<evidence type="ECO:0000313" key="3">
    <source>
        <dbReference type="Proteomes" id="UP000599523"/>
    </source>
</evidence>